<dbReference type="EC" id="3.1.26.4" evidence="2"/>
<evidence type="ECO:0000256" key="1">
    <source>
        <dbReference type="ARBA" id="ARBA00010879"/>
    </source>
</evidence>
<dbReference type="PROSITE" id="PS50879">
    <property type="entry name" value="RNASE_H_1"/>
    <property type="match status" value="1"/>
</dbReference>
<dbReference type="Gene3D" id="3.30.420.10">
    <property type="entry name" value="Ribonuclease H-like superfamily/Ribonuclease H"/>
    <property type="match status" value="1"/>
</dbReference>
<dbReference type="Pfam" id="PF00075">
    <property type="entry name" value="RNase_H"/>
    <property type="match status" value="1"/>
</dbReference>
<dbReference type="EMBL" id="BAAFJT010000040">
    <property type="protein sequence ID" value="GAB0203771.1"/>
    <property type="molecule type" value="Genomic_DNA"/>
</dbReference>
<dbReference type="Pfam" id="PF00078">
    <property type="entry name" value="RVT_1"/>
    <property type="match status" value="1"/>
</dbReference>
<dbReference type="PROSITE" id="PS50878">
    <property type="entry name" value="RT_POL"/>
    <property type="match status" value="1"/>
</dbReference>
<dbReference type="Gene3D" id="3.10.10.10">
    <property type="entry name" value="HIV Type 1 Reverse Transcriptase, subunit A, domain 1"/>
    <property type="match status" value="1"/>
</dbReference>
<dbReference type="Gene3D" id="3.30.70.270">
    <property type="match status" value="2"/>
</dbReference>
<dbReference type="GO" id="GO:0006259">
    <property type="term" value="P:DNA metabolic process"/>
    <property type="evidence" value="ECO:0007669"/>
    <property type="project" value="UniProtKB-ARBA"/>
</dbReference>
<dbReference type="PANTHER" id="PTHR33064">
    <property type="entry name" value="POL PROTEIN"/>
    <property type="match status" value="1"/>
</dbReference>
<gene>
    <name evidence="5" type="ORF">GRJ2_002842700</name>
</gene>
<evidence type="ECO:0000259" key="3">
    <source>
        <dbReference type="PROSITE" id="PS50878"/>
    </source>
</evidence>
<dbReference type="InterPro" id="IPR000477">
    <property type="entry name" value="RT_dom"/>
</dbReference>
<feature type="domain" description="RNase H type-1" evidence="4">
    <location>
        <begin position="413"/>
        <end position="559"/>
    </location>
</feature>
<dbReference type="InterPro" id="IPR043502">
    <property type="entry name" value="DNA/RNA_pol_sf"/>
</dbReference>
<dbReference type="InterPro" id="IPR051320">
    <property type="entry name" value="Viral_Replic_Matur_Polypro"/>
</dbReference>
<accession>A0ABC9Y1G2</accession>
<dbReference type="InterPro" id="IPR041577">
    <property type="entry name" value="RT_RNaseH_2"/>
</dbReference>
<evidence type="ECO:0000313" key="5">
    <source>
        <dbReference type="EMBL" id="GAB0203771.1"/>
    </source>
</evidence>
<dbReference type="SUPFAM" id="SSF56672">
    <property type="entry name" value="DNA/RNA polymerases"/>
    <property type="match status" value="1"/>
</dbReference>
<evidence type="ECO:0000259" key="4">
    <source>
        <dbReference type="PROSITE" id="PS50879"/>
    </source>
</evidence>
<sequence length="634" mass="71605">MPAGSKTDPPLAKTKPISASVITYLRSRKTLRERELLQPERGVRRCKKLCRHQGKKSGGKEYRLVQDLRAINQIVQDIHPVVAKPYTLLTSLKEEHKWFTVLDLKDAFFCIPLDTKSQSIFAFEWESPATGRKTQLTWTVLPQGFKNSPTLFGNQLAKELEMWKKQNQGQGILLQYVDDILIAAESKGTCFEMTISLLNFLGQGGYRVSRNKAQIGKEAVIYLGFEISQGQRRLGNKRKEAICQIPEPNSPKGLRAFLGMIGWCRLWILNYGLYVKPLYEALKESKDRYLIWTPECHKSFKELKRALMMAPALGLPDLTKPFELFVHERQHLALGVLAQRLGSWKRPVGYFSKQLDTVVLLEQDDVELKATAIVNPAMFLTTENPTEKLEHDCLVTIEQVYSSRPDLKDEPLKDPDLELFTDGSSFVQEGRRIAGYAVVTIDKVLESGTLPANTSAQKAELVALKQALWMAEGKRVNIWTDSKYAFGVIHAHGAIWKERGLLSAQGSPIKYKEEVLQLLQDVQKPKEVAVMHCKAHQFGQTAINIGNRLPDKAAKEAAERGILALVPVKQIKIPNLKARYSKLDEQLAENLKASQNAEGWWVTPENQFDLVSNIVCHSLENDESVNISEKANYS</sequence>
<comment type="caution">
    <text evidence="5">The sequence shown here is derived from an EMBL/GenBank/DDBJ whole genome shotgun (WGS) entry which is preliminary data.</text>
</comment>
<organism evidence="5 6">
    <name type="scientific">Grus japonensis</name>
    <name type="common">Japanese crane</name>
    <name type="synonym">Red-crowned crane</name>
    <dbReference type="NCBI Taxonomy" id="30415"/>
    <lineage>
        <taxon>Eukaryota</taxon>
        <taxon>Metazoa</taxon>
        <taxon>Chordata</taxon>
        <taxon>Craniata</taxon>
        <taxon>Vertebrata</taxon>
        <taxon>Euteleostomi</taxon>
        <taxon>Archelosauria</taxon>
        <taxon>Archosauria</taxon>
        <taxon>Dinosauria</taxon>
        <taxon>Saurischia</taxon>
        <taxon>Theropoda</taxon>
        <taxon>Coelurosauria</taxon>
        <taxon>Aves</taxon>
        <taxon>Neognathae</taxon>
        <taxon>Neoaves</taxon>
        <taxon>Gruiformes</taxon>
        <taxon>Gruidae</taxon>
        <taxon>Grus</taxon>
    </lineage>
</organism>
<proteinExistence type="inferred from homology"/>
<evidence type="ECO:0000256" key="2">
    <source>
        <dbReference type="ARBA" id="ARBA00012180"/>
    </source>
</evidence>
<feature type="domain" description="Reverse transcriptase" evidence="3">
    <location>
        <begin position="34"/>
        <end position="227"/>
    </location>
</feature>
<protein>
    <recommendedName>
        <fullName evidence="2">ribonuclease H</fullName>
        <ecNumber evidence="2">3.1.26.4</ecNumber>
    </recommendedName>
</protein>
<dbReference type="InterPro" id="IPR012337">
    <property type="entry name" value="RNaseH-like_sf"/>
</dbReference>
<dbReference type="AlphaFoldDB" id="A0ABC9Y1G2"/>
<dbReference type="InterPro" id="IPR036397">
    <property type="entry name" value="RNaseH_sf"/>
</dbReference>
<dbReference type="InterPro" id="IPR043128">
    <property type="entry name" value="Rev_trsase/Diguanyl_cyclase"/>
</dbReference>
<evidence type="ECO:0000313" key="6">
    <source>
        <dbReference type="Proteomes" id="UP001623348"/>
    </source>
</evidence>
<name>A0ABC9Y1G2_GRUJA</name>
<dbReference type="SUPFAM" id="SSF53098">
    <property type="entry name" value="Ribonuclease H-like"/>
    <property type="match status" value="1"/>
</dbReference>
<dbReference type="Proteomes" id="UP001623348">
    <property type="component" value="Unassembled WGS sequence"/>
</dbReference>
<dbReference type="GO" id="GO:0004523">
    <property type="term" value="F:RNA-DNA hybrid ribonuclease activity"/>
    <property type="evidence" value="ECO:0007669"/>
    <property type="project" value="UniProtKB-EC"/>
</dbReference>
<keyword evidence="6" id="KW-1185">Reference proteome</keyword>
<comment type="similarity">
    <text evidence="1">Belongs to the beta type-B retroviral polymerase family. HERV class-II K(HML-2) pol subfamily.</text>
</comment>
<dbReference type="Gene3D" id="3.10.20.370">
    <property type="match status" value="1"/>
</dbReference>
<dbReference type="Pfam" id="PF17919">
    <property type="entry name" value="RT_RNaseH_2"/>
    <property type="match status" value="1"/>
</dbReference>
<dbReference type="InterPro" id="IPR002156">
    <property type="entry name" value="RNaseH_domain"/>
</dbReference>
<dbReference type="PANTHER" id="PTHR33064:SF36">
    <property type="entry name" value="CCHC-TYPE DOMAIN-CONTAINING PROTEIN"/>
    <property type="match status" value="1"/>
</dbReference>
<reference evidence="5 6" key="1">
    <citation type="submission" date="2024-06" db="EMBL/GenBank/DDBJ databases">
        <title>The draft genome of Grus japonensis, version 3.</title>
        <authorList>
            <person name="Nabeshima K."/>
            <person name="Suzuki S."/>
            <person name="Onuma M."/>
        </authorList>
    </citation>
    <scope>NUCLEOTIDE SEQUENCE [LARGE SCALE GENOMIC DNA]</scope>
    <source>
        <strain evidence="5 6">451A</strain>
    </source>
</reference>
<dbReference type="CDD" id="cd09273">
    <property type="entry name" value="RNase_HI_RT_Bel"/>
    <property type="match status" value="1"/>
</dbReference>